<dbReference type="OrthoDB" id="9785995at2"/>
<dbReference type="InterPro" id="IPR029063">
    <property type="entry name" value="SAM-dependent_MTases_sf"/>
</dbReference>
<evidence type="ECO:0000313" key="4">
    <source>
        <dbReference type="EMBL" id="KIE06885.1"/>
    </source>
</evidence>
<reference evidence="4" key="1">
    <citation type="journal article" date="2015" name="Genome Announc.">
        <title>Draft Genome Sequence of Tolypothrix boutellei Strain VB521301.</title>
        <authorList>
            <person name="Chandrababunaidu M.M."/>
            <person name="Singh D."/>
            <person name="Sen D."/>
            <person name="Bhan S."/>
            <person name="Das S."/>
            <person name="Gupta A."/>
            <person name="Adhikary S.P."/>
            <person name="Tripathy S."/>
        </authorList>
    </citation>
    <scope>NUCLEOTIDE SEQUENCE</scope>
    <source>
        <strain evidence="4">VB521301</strain>
    </source>
</reference>
<dbReference type="EMBL" id="JHEG02000059">
    <property type="protein sequence ID" value="KIE06885.1"/>
    <property type="molecule type" value="Genomic_DNA"/>
</dbReference>
<gene>
    <name evidence="4" type="ORF">DA73_0237165</name>
    <name evidence="3" type="ORF">DA73_0400032915</name>
</gene>
<evidence type="ECO:0000256" key="1">
    <source>
        <dbReference type="ARBA" id="ARBA00022603"/>
    </source>
</evidence>
<dbReference type="PANTHER" id="PTHR43648:SF1">
    <property type="entry name" value="ELECTRON TRANSFER FLAVOPROTEIN BETA SUBUNIT LYSINE METHYLTRANSFERASE"/>
    <property type="match status" value="1"/>
</dbReference>
<keyword evidence="4" id="KW-0689">Ribosomal protein</keyword>
<dbReference type="Pfam" id="PF06325">
    <property type="entry name" value="PrmA"/>
    <property type="match status" value="1"/>
</dbReference>
<dbReference type="RefSeq" id="WP_038080914.1">
    <property type="nucleotide sequence ID" value="NZ_JHEG04000001.1"/>
</dbReference>
<sequence length="319" mass="35324">MSWVELSLNITHEAVDWVCTLLAATHYTDEIYVTQYTHLDTNLPINPDVIQPQWAFTIRLYLASDTYIEEIADSLLSLQRARLCSPLQEALVEKKPQLGGVNSIINRIGQRFVVLTPETPYTPTSDEIVLRLKTNLAFGSGLHPTTILNLRLLERHVVPKMNVLDVGSGSGILSIAMAKLGASVLAVDNDSIAVQSTQDAVNRNEVEQQVTVMRGSLGRGSELGHWMGIGTVDNVSTIQETQTFDLITANILARIHITLAPDYRQALRRDAMRSGLLIASGFDTDYEDAVTATFTEVGFEAIDKEQLDEWVAIAYQLKE</sequence>
<name>A0A0C1R3L3_9CYAN</name>
<reference evidence="3" key="2">
    <citation type="submission" date="2019-11" db="EMBL/GenBank/DDBJ databases">
        <title>Improved Assembly of Tolypothrix boutellei genome.</title>
        <authorList>
            <person name="Sarangi A.N."/>
            <person name="Mukherjee M."/>
            <person name="Ghosh S."/>
            <person name="Singh D."/>
            <person name="Das A."/>
            <person name="Kant S."/>
            <person name="Prusty A."/>
            <person name="Tripathy S."/>
        </authorList>
    </citation>
    <scope>NUCLEOTIDE SEQUENCE</scope>
    <source>
        <strain evidence="3">VB521301</strain>
    </source>
</reference>
<dbReference type="GO" id="GO:0008276">
    <property type="term" value="F:protein methyltransferase activity"/>
    <property type="evidence" value="ECO:0007669"/>
    <property type="project" value="InterPro"/>
</dbReference>
<dbReference type="EMBL" id="JHEG04000001">
    <property type="protein sequence ID" value="KAF3889739.1"/>
    <property type="molecule type" value="Genomic_DNA"/>
</dbReference>
<proteinExistence type="predicted"/>
<organism evidence="4">
    <name type="scientific">Tolypothrix bouteillei VB521301</name>
    <dbReference type="NCBI Taxonomy" id="1479485"/>
    <lineage>
        <taxon>Bacteria</taxon>
        <taxon>Bacillati</taxon>
        <taxon>Cyanobacteriota</taxon>
        <taxon>Cyanophyceae</taxon>
        <taxon>Nostocales</taxon>
        <taxon>Tolypothrichaceae</taxon>
        <taxon>Tolypothrix</taxon>
    </lineage>
</organism>
<evidence type="ECO:0000313" key="5">
    <source>
        <dbReference type="Proteomes" id="UP000029738"/>
    </source>
</evidence>
<dbReference type="PANTHER" id="PTHR43648">
    <property type="entry name" value="ELECTRON TRANSFER FLAVOPROTEIN BETA SUBUNIT LYSINE METHYLTRANSFERASE"/>
    <property type="match status" value="1"/>
</dbReference>
<keyword evidence="4" id="KW-0687">Ribonucleoprotein</keyword>
<dbReference type="GO" id="GO:0032259">
    <property type="term" value="P:methylation"/>
    <property type="evidence" value="ECO:0007669"/>
    <property type="project" value="UniProtKB-KW"/>
</dbReference>
<protein>
    <submittedName>
        <fullName evidence="4">50S ribosomal protein L11 methyltransferase</fullName>
    </submittedName>
</protein>
<dbReference type="SUPFAM" id="SSF53335">
    <property type="entry name" value="S-adenosyl-L-methionine-dependent methyltransferases"/>
    <property type="match status" value="1"/>
</dbReference>
<keyword evidence="5" id="KW-1185">Reference proteome</keyword>
<evidence type="ECO:0000256" key="2">
    <source>
        <dbReference type="ARBA" id="ARBA00022679"/>
    </source>
</evidence>
<dbReference type="AlphaFoldDB" id="A0A0C1R3L3"/>
<keyword evidence="2 4" id="KW-0808">Transferase</keyword>
<dbReference type="CDD" id="cd02440">
    <property type="entry name" value="AdoMet_MTases"/>
    <property type="match status" value="1"/>
</dbReference>
<dbReference type="Proteomes" id="UP000029738">
    <property type="component" value="Unassembled WGS sequence"/>
</dbReference>
<dbReference type="STRING" id="1479485.DA73_0237165"/>
<dbReference type="InterPro" id="IPR050078">
    <property type="entry name" value="Ribosomal_L11_MeTrfase_PrmA"/>
</dbReference>
<comment type="caution">
    <text evidence="4">The sequence shown here is derived from an EMBL/GenBank/DDBJ whole genome shotgun (WGS) entry which is preliminary data.</text>
</comment>
<accession>A0A0C1R3L3</accession>
<dbReference type="Gene3D" id="3.40.50.150">
    <property type="entry name" value="Vaccinia Virus protein VP39"/>
    <property type="match status" value="1"/>
</dbReference>
<evidence type="ECO:0000313" key="3">
    <source>
        <dbReference type="EMBL" id="KAF3889739.1"/>
    </source>
</evidence>
<keyword evidence="1 4" id="KW-0489">Methyltransferase</keyword>
<dbReference type="GO" id="GO:0005840">
    <property type="term" value="C:ribosome"/>
    <property type="evidence" value="ECO:0007669"/>
    <property type="project" value="UniProtKB-KW"/>
</dbReference>